<proteinExistence type="predicted"/>
<evidence type="ECO:0008006" key="4">
    <source>
        <dbReference type="Google" id="ProtNLM"/>
    </source>
</evidence>
<gene>
    <name evidence="2" type="ORF">R3P38DRAFT_3042221</name>
</gene>
<sequence length="280" mass="29733">MGLSSKISSAQSHSTNGLSSSRSSSSNLSSSSPQSHSNGSSSSRSSSSNLSSSSPQRHSTNGPSSSRSSSSNLSSSSPQSHSTNGSSSSRSSSSKKSGQAAADNDSDPSTPDLEIVSPSEDSEPETSSNVYIVSRPLEGGSGHSGPYSTPANSPPPVLSHWAVRVGNYVYQLLEEGGRIVYDTGSFRPTEWATELFVGETMMPRFRLVSHARMVLEEMPEAYDVVTNNCQTYATRLMASILEAPSRVEDSLLAVETVARRFVSWMNREGGLLWVILVAIL</sequence>
<dbReference type="EMBL" id="JAWWNJ010000079">
    <property type="protein sequence ID" value="KAK7002283.1"/>
    <property type="molecule type" value="Genomic_DNA"/>
</dbReference>
<accession>A0AAW0A8G8</accession>
<organism evidence="2 3">
    <name type="scientific">Favolaschia claudopus</name>
    <dbReference type="NCBI Taxonomy" id="2862362"/>
    <lineage>
        <taxon>Eukaryota</taxon>
        <taxon>Fungi</taxon>
        <taxon>Dikarya</taxon>
        <taxon>Basidiomycota</taxon>
        <taxon>Agaricomycotina</taxon>
        <taxon>Agaricomycetes</taxon>
        <taxon>Agaricomycetidae</taxon>
        <taxon>Agaricales</taxon>
        <taxon>Marasmiineae</taxon>
        <taxon>Mycenaceae</taxon>
        <taxon>Favolaschia</taxon>
    </lineage>
</organism>
<comment type="caution">
    <text evidence="2">The sequence shown here is derived from an EMBL/GenBank/DDBJ whole genome shotgun (WGS) entry which is preliminary data.</text>
</comment>
<name>A0AAW0A8G8_9AGAR</name>
<evidence type="ECO:0000313" key="2">
    <source>
        <dbReference type="EMBL" id="KAK7002283.1"/>
    </source>
</evidence>
<feature type="region of interest" description="Disordered" evidence="1">
    <location>
        <begin position="1"/>
        <end position="128"/>
    </location>
</feature>
<keyword evidence="3" id="KW-1185">Reference proteome</keyword>
<evidence type="ECO:0000256" key="1">
    <source>
        <dbReference type="SAM" id="MobiDB-lite"/>
    </source>
</evidence>
<evidence type="ECO:0000313" key="3">
    <source>
        <dbReference type="Proteomes" id="UP001362999"/>
    </source>
</evidence>
<reference evidence="2 3" key="1">
    <citation type="journal article" date="2024" name="J Genomics">
        <title>Draft genome sequencing and assembly of Favolaschia claudopus CIRM-BRFM 2984 isolated from oak limbs.</title>
        <authorList>
            <person name="Navarro D."/>
            <person name="Drula E."/>
            <person name="Chaduli D."/>
            <person name="Cazenave R."/>
            <person name="Ahrendt S."/>
            <person name="Wang J."/>
            <person name="Lipzen A."/>
            <person name="Daum C."/>
            <person name="Barry K."/>
            <person name="Grigoriev I.V."/>
            <person name="Favel A."/>
            <person name="Rosso M.N."/>
            <person name="Martin F."/>
        </authorList>
    </citation>
    <scope>NUCLEOTIDE SEQUENCE [LARGE SCALE GENOMIC DNA]</scope>
    <source>
        <strain evidence="2 3">CIRM-BRFM 2984</strain>
    </source>
</reference>
<dbReference type="AlphaFoldDB" id="A0AAW0A8G8"/>
<feature type="compositionally biased region" description="Polar residues" evidence="1">
    <location>
        <begin position="1"/>
        <end position="11"/>
    </location>
</feature>
<dbReference type="Proteomes" id="UP001362999">
    <property type="component" value="Unassembled WGS sequence"/>
</dbReference>
<protein>
    <recommendedName>
        <fullName evidence="4">PPPDE domain-containing protein</fullName>
    </recommendedName>
</protein>
<feature type="compositionally biased region" description="Low complexity" evidence="1">
    <location>
        <begin position="12"/>
        <end position="99"/>
    </location>
</feature>